<dbReference type="Proteomes" id="UP000621631">
    <property type="component" value="Unassembled WGS sequence"/>
</dbReference>
<dbReference type="InterPro" id="IPR036388">
    <property type="entry name" value="WH-like_DNA-bd_sf"/>
</dbReference>
<dbReference type="Gene3D" id="1.10.10.10">
    <property type="entry name" value="Winged helix-like DNA-binding domain superfamily/Winged helix DNA-binding domain"/>
    <property type="match status" value="1"/>
</dbReference>
<proteinExistence type="predicted"/>
<dbReference type="PANTHER" id="PTHR45566">
    <property type="entry name" value="HTH-TYPE TRANSCRIPTIONAL REGULATOR YHJB-RELATED"/>
    <property type="match status" value="1"/>
</dbReference>
<dbReference type="SUPFAM" id="SSF46894">
    <property type="entry name" value="C-terminal effector domain of the bipartite response regulators"/>
    <property type="match status" value="1"/>
</dbReference>
<sequence length="214" mass="24546">MMKKLVIVTEYGLMWEGIRLTLAEALGNEIHIQVITKQNAPLSGGTIDADLLLLDVGANDDQLSYWLKNFESKDIKIIVWLIEIHKQLLLKLFRQKLNGYFFGEMEMNDLLTALRTILKGKQYIHPELSAILLEEYIYLTKGGKDRPIGILTKQEWKVLEEISRGKSNQDIAKDLYISSYTVNNHVSSILKKLHVSDRTKAALLAVQNKWVELH</sequence>
<dbReference type="PROSITE" id="PS50043">
    <property type="entry name" value="HTH_LUXR_2"/>
    <property type="match status" value="1"/>
</dbReference>
<dbReference type="CDD" id="cd06170">
    <property type="entry name" value="LuxR_C_like"/>
    <property type="match status" value="1"/>
</dbReference>
<comment type="caution">
    <text evidence="4">The sequence shown here is derived from an EMBL/GenBank/DDBJ whole genome shotgun (WGS) entry which is preliminary data.</text>
</comment>
<protein>
    <submittedName>
        <fullName evidence="4">Response regulator transcription factor</fullName>
    </submittedName>
</protein>
<dbReference type="SMART" id="SM00421">
    <property type="entry name" value="HTH_LUXR"/>
    <property type="match status" value="1"/>
</dbReference>
<evidence type="ECO:0000256" key="2">
    <source>
        <dbReference type="ARBA" id="ARBA00023163"/>
    </source>
</evidence>
<keyword evidence="5" id="KW-1185">Reference proteome</keyword>
<gene>
    <name evidence="4" type="ORF">IC602_18265</name>
</gene>
<accession>A0ABR7VRQ8</accession>
<evidence type="ECO:0000313" key="5">
    <source>
        <dbReference type="Proteomes" id="UP000621631"/>
    </source>
</evidence>
<name>A0ABR7VRQ8_VIRHA</name>
<feature type="domain" description="HTH luxR-type" evidence="3">
    <location>
        <begin position="144"/>
        <end position="209"/>
    </location>
</feature>
<dbReference type="Gene3D" id="3.40.50.2300">
    <property type="match status" value="1"/>
</dbReference>
<dbReference type="Pfam" id="PF00196">
    <property type="entry name" value="GerE"/>
    <property type="match status" value="1"/>
</dbReference>
<keyword evidence="2" id="KW-0804">Transcription</keyword>
<dbReference type="PROSITE" id="PS00622">
    <property type="entry name" value="HTH_LUXR_1"/>
    <property type="match status" value="1"/>
</dbReference>
<evidence type="ECO:0000256" key="1">
    <source>
        <dbReference type="ARBA" id="ARBA00023015"/>
    </source>
</evidence>
<organism evidence="4 5">
    <name type="scientific">Virgibacillus halodenitrificans</name>
    <name type="common">Bacillus halodenitrificans</name>
    <dbReference type="NCBI Taxonomy" id="1482"/>
    <lineage>
        <taxon>Bacteria</taxon>
        <taxon>Bacillati</taxon>
        <taxon>Bacillota</taxon>
        <taxon>Bacilli</taxon>
        <taxon>Bacillales</taxon>
        <taxon>Bacillaceae</taxon>
        <taxon>Virgibacillus</taxon>
    </lineage>
</organism>
<keyword evidence="1" id="KW-0805">Transcription regulation</keyword>
<dbReference type="EMBL" id="JACWEZ010000020">
    <property type="protein sequence ID" value="MBD1224564.1"/>
    <property type="molecule type" value="Genomic_DNA"/>
</dbReference>
<evidence type="ECO:0000313" key="4">
    <source>
        <dbReference type="EMBL" id="MBD1224564.1"/>
    </source>
</evidence>
<evidence type="ECO:0000259" key="3">
    <source>
        <dbReference type="PROSITE" id="PS50043"/>
    </source>
</evidence>
<dbReference type="InterPro" id="IPR016032">
    <property type="entry name" value="Sig_transdc_resp-reg_C-effctor"/>
</dbReference>
<dbReference type="PANTHER" id="PTHR45566:SF2">
    <property type="entry name" value="NARL SUBFAMILY"/>
    <property type="match status" value="1"/>
</dbReference>
<dbReference type="InterPro" id="IPR000792">
    <property type="entry name" value="Tscrpt_reg_LuxR_C"/>
</dbReference>
<dbReference type="PRINTS" id="PR00038">
    <property type="entry name" value="HTHLUXR"/>
</dbReference>
<dbReference type="InterPro" id="IPR051015">
    <property type="entry name" value="EvgA-like"/>
</dbReference>
<reference evidence="4 5" key="1">
    <citation type="submission" date="2020-09" db="EMBL/GenBank/DDBJ databases">
        <title>Draft Genome Sequences of Oil-Oxidizing Bacteria Halomonas titanicae, Marinobacter lutaoensis, and Virgibacillus halodenitrificans Isolated from Highly Saline Environments.</title>
        <authorList>
            <person name="Grouzdev D.S."/>
            <person name="Sokolova D.S."/>
            <person name="Semenova E.M."/>
            <person name="Borzenkov I.A."/>
            <person name="Bidzhieva S.K."/>
            <person name="Poltaraus A.B."/>
            <person name="Nazina T.N."/>
        </authorList>
    </citation>
    <scope>NUCLEOTIDE SEQUENCE [LARGE SCALE GENOMIC DNA]</scope>
    <source>
        <strain evidence="4 5">VKM B-3472D</strain>
    </source>
</reference>